<organism evidence="2 3">
    <name type="scientific">Natronomonas salsuginis</name>
    <dbReference type="NCBI Taxonomy" id="2217661"/>
    <lineage>
        <taxon>Archaea</taxon>
        <taxon>Methanobacteriati</taxon>
        <taxon>Methanobacteriota</taxon>
        <taxon>Stenosarchaea group</taxon>
        <taxon>Halobacteria</taxon>
        <taxon>Halobacteriales</taxon>
        <taxon>Natronomonadaceae</taxon>
        <taxon>Natronomonas</taxon>
    </lineage>
</organism>
<name>A0A4U5JFX2_9EURY</name>
<comment type="caution">
    <text evidence="2">The sequence shown here is derived from an EMBL/GenBank/DDBJ whole genome shotgun (WGS) entry which is preliminary data.</text>
</comment>
<keyword evidence="3" id="KW-1185">Reference proteome</keyword>
<dbReference type="SUPFAM" id="SSF52833">
    <property type="entry name" value="Thioredoxin-like"/>
    <property type="match status" value="1"/>
</dbReference>
<dbReference type="RefSeq" id="WP_137274986.1">
    <property type="nucleotide sequence ID" value="NZ_QKNX01000001.1"/>
</dbReference>
<dbReference type="InterPro" id="IPR000866">
    <property type="entry name" value="AhpC/TSA"/>
</dbReference>
<accession>A0A4U5JFX2</accession>
<dbReference type="EMBL" id="QKNX01000001">
    <property type="protein sequence ID" value="TKR27685.1"/>
    <property type="molecule type" value="Genomic_DNA"/>
</dbReference>
<dbReference type="PROSITE" id="PS51352">
    <property type="entry name" value="THIOREDOXIN_2"/>
    <property type="match status" value="1"/>
</dbReference>
<dbReference type="Proteomes" id="UP000308037">
    <property type="component" value="Unassembled WGS sequence"/>
</dbReference>
<feature type="domain" description="Thioredoxin" evidence="1">
    <location>
        <begin position="3"/>
        <end position="158"/>
    </location>
</feature>
<dbReference type="GO" id="GO:0016491">
    <property type="term" value="F:oxidoreductase activity"/>
    <property type="evidence" value="ECO:0007669"/>
    <property type="project" value="InterPro"/>
</dbReference>
<dbReference type="GO" id="GO:0016209">
    <property type="term" value="F:antioxidant activity"/>
    <property type="evidence" value="ECO:0007669"/>
    <property type="project" value="InterPro"/>
</dbReference>
<gene>
    <name evidence="2" type="ORF">DM868_00925</name>
</gene>
<proteinExistence type="predicted"/>
<reference evidence="2 3" key="1">
    <citation type="submission" date="2019-04" db="EMBL/GenBank/DDBJ databases">
        <title>Natronomonas sp. F20-122 a newhaloarchaeon isolated from a saline saltern of Isla Bacuta, Huelva, Spain.</title>
        <authorList>
            <person name="Duran-Viseras A."/>
            <person name="Sanchez-Porro C."/>
            <person name="Ventosa A."/>
        </authorList>
    </citation>
    <scope>NUCLEOTIDE SEQUENCE [LARGE SCALE GENOMIC DNA]</scope>
    <source>
        <strain evidence="2 3">F20-122</strain>
    </source>
</reference>
<dbReference type="AlphaFoldDB" id="A0A4U5JFX2"/>
<dbReference type="Gene3D" id="3.40.30.10">
    <property type="entry name" value="Glutaredoxin"/>
    <property type="match status" value="1"/>
</dbReference>
<dbReference type="InterPro" id="IPR013766">
    <property type="entry name" value="Thioredoxin_domain"/>
</dbReference>
<dbReference type="Pfam" id="PF00578">
    <property type="entry name" value="AhpC-TSA"/>
    <property type="match status" value="1"/>
</dbReference>
<evidence type="ECO:0000313" key="2">
    <source>
        <dbReference type="EMBL" id="TKR27685.1"/>
    </source>
</evidence>
<dbReference type="OrthoDB" id="165617at2157"/>
<evidence type="ECO:0000259" key="1">
    <source>
        <dbReference type="PROSITE" id="PS51352"/>
    </source>
</evidence>
<evidence type="ECO:0000313" key="3">
    <source>
        <dbReference type="Proteomes" id="UP000308037"/>
    </source>
</evidence>
<dbReference type="InterPro" id="IPR036249">
    <property type="entry name" value="Thioredoxin-like_sf"/>
</dbReference>
<protein>
    <submittedName>
        <fullName evidence="2">Redoxin domain-containing protein</fullName>
    </submittedName>
</protein>
<sequence length="158" mass="17546">MTPAVEETAPDFEALLCNGETFRPAALSESVGNVGCVLVFDGFVFSAIARNWWTRYTTRGWDALDGVPVYGVVRDGPYSINEFIRQLDSPFALFSDLNGDVADAYELLVERDGMAGTKTPRRAVFVLDDDRVVRHAWTTEKWIGPVPIDEIEAAIDEL</sequence>